<feature type="chain" id="PRO_5031280704" description="Type VI secretion system-associated protein TagO" evidence="1">
    <location>
        <begin position="23"/>
        <end position="247"/>
    </location>
</feature>
<feature type="signal peptide" evidence="1">
    <location>
        <begin position="1"/>
        <end position="22"/>
    </location>
</feature>
<name>A0A7U7EQK5_9GAMM</name>
<evidence type="ECO:0000313" key="2">
    <source>
        <dbReference type="EMBL" id="CAD5109368.1"/>
    </source>
</evidence>
<reference evidence="2 3" key="1">
    <citation type="submission" date="2020-08" db="EMBL/GenBank/DDBJ databases">
        <authorList>
            <person name="Criscuolo A."/>
        </authorList>
    </citation>
    <scope>NUCLEOTIDE SEQUENCE [LARGE SCALE GENOMIC DNA]</scope>
    <source>
        <strain evidence="2">CIP111764</strain>
    </source>
</reference>
<evidence type="ECO:0008006" key="4">
    <source>
        <dbReference type="Google" id="ProtNLM"/>
    </source>
</evidence>
<protein>
    <recommendedName>
        <fullName evidence="4">Type VI secretion system-associated protein TagO</fullName>
    </recommendedName>
</protein>
<dbReference type="InterPro" id="IPR017738">
    <property type="entry name" value="T6SS-assoc_VCA0118"/>
</dbReference>
<organism evidence="2 3">
    <name type="scientific">Zestomonas carbonaria</name>
    <dbReference type="NCBI Taxonomy" id="2762745"/>
    <lineage>
        <taxon>Bacteria</taxon>
        <taxon>Pseudomonadati</taxon>
        <taxon>Pseudomonadota</taxon>
        <taxon>Gammaproteobacteria</taxon>
        <taxon>Pseudomonadales</taxon>
        <taxon>Pseudomonadaceae</taxon>
        <taxon>Zestomonas</taxon>
    </lineage>
</organism>
<evidence type="ECO:0000313" key="3">
    <source>
        <dbReference type="Proteomes" id="UP000583387"/>
    </source>
</evidence>
<keyword evidence="1" id="KW-0732">Signal</keyword>
<comment type="caution">
    <text evidence="2">The sequence shown here is derived from an EMBL/GenBank/DDBJ whole genome shotgun (WGS) entry which is preliminary data.</text>
</comment>
<dbReference type="Pfam" id="PF11319">
    <property type="entry name" value="VasI"/>
    <property type="match status" value="1"/>
</dbReference>
<dbReference type="PROSITE" id="PS51257">
    <property type="entry name" value="PROKAR_LIPOPROTEIN"/>
    <property type="match status" value="1"/>
</dbReference>
<keyword evidence="3" id="KW-1185">Reference proteome</keyword>
<gene>
    <name evidence="2" type="ORF">PSEWESI4_03665</name>
</gene>
<evidence type="ECO:0000256" key="1">
    <source>
        <dbReference type="SAM" id="SignalP"/>
    </source>
</evidence>
<sequence length="247" mass="26511">MSFMRALSPLLLLALVAGSGCEARNDTHEVETKVTTEMAAVTTTVVDALPSADCTAISVAVDRLACFDAIAGTPADPPSSPAVSSAPGASTESVRQPLIVELMRSNEAERQEEDSRFLMTEARDPVQVVISAPALGSVAPRPYLAISCLSDITRLQLLVDKTIERNQVRLRLLVDGRPVSDAATWQVLEEGGIVDAGRGLVAIDLLRRLGKGSRLQVESDYPPFDGLVFDATGLEAMIERERKACHW</sequence>
<dbReference type="Proteomes" id="UP000583387">
    <property type="component" value="Unassembled WGS sequence"/>
</dbReference>
<dbReference type="RefSeq" id="WP_235978964.1">
    <property type="nucleotide sequence ID" value="NZ_CAJFCI010000074.1"/>
</dbReference>
<proteinExistence type="predicted"/>
<dbReference type="EMBL" id="CAJFCI010000074">
    <property type="protein sequence ID" value="CAD5109368.1"/>
    <property type="molecule type" value="Genomic_DNA"/>
</dbReference>
<dbReference type="NCBIfam" id="TIGR03360">
    <property type="entry name" value="VI_minor_1"/>
    <property type="match status" value="1"/>
</dbReference>
<dbReference type="AlphaFoldDB" id="A0A7U7EQK5"/>
<accession>A0A7U7EQK5</accession>